<dbReference type="FunFam" id="2.30.170.20:FF:000003">
    <property type="entry name" value="60S ribosomal protein L24"/>
    <property type="match status" value="1"/>
</dbReference>
<gene>
    <name evidence="6" type="ORF">HPHI1048_LOCUS138</name>
</gene>
<evidence type="ECO:0000259" key="5">
    <source>
        <dbReference type="Pfam" id="PF01246"/>
    </source>
</evidence>
<evidence type="ECO:0000256" key="1">
    <source>
        <dbReference type="ARBA" id="ARBA00005647"/>
    </source>
</evidence>
<evidence type="ECO:0000256" key="2">
    <source>
        <dbReference type="ARBA" id="ARBA00022980"/>
    </source>
</evidence>
<feature type="domain" description="Large ribosomal subunit protein eL24-related N-terminal" evidence="5">
    <location>
        <begin position="4"/>
        <end position="67"/>
    </location>
</feature>
<name>A0A7S0DVQ3_9CRYP</name>
<dbReference type="Gene3D" id="2.30.170.20">
    <property type="entry name" value="Ribosomal protein L24e"/>
    <property type="match status" value="1"/>
</dbReference>
<dbReference type="AlphaFoldDB" id="A0A7S0DVQ3"/>
<dbReference type="PANTHER" id="PTHR10792">
    <property type="entry name" value="60S RIBOSOMAL PROTEIN L24"/>
    <property type="match status" value="1"/>
</dbReference>
<dbReference type="PANTHER" id="PTHR10792:SF1">
    <property type="entry name" value="RIBOSOMAL PROTEIN L24"/>
    <property type="match status" value="1"/>
</dbReference>
<protein>
    <recommendedName>
        <fullName evidence="5">Large ribosomal subunit protein eL24-related N-terminal domain-containing protein</fullName>
    </recommendedName>
</protein>
<organism evidence="6">
    <name type="scientific">Hanusia phi</name>
    <dbReference type="NCBI Taxonomy" id="3032"/>
    <lineage>
        <taxon>Eukaryota</taxon>
        <taxon>Cryptophyceae</taxon>
        <taxon>Pyrenomonadales</taxon>
        <taxon>Geminigeraceae</taxon>
        <taxon>Hanusia</taxon>
    </lineage>
</organism>
<keyword evidence="2" id="KW-0689">Ribosomal protein</keyword>
<dbReference type="InterPro" id="IPR056366">
    <property type="entry name" value="Ribosomal_eL24"/>
</dbReference>
<evidence type="ECO:0000256" key="4">
    <source>
        <dbReference type="SAM" id="MobiDB-lite"/>
    </source>
</evidence>
<evidence type="ECO:0000256" key="3">
    <source>
        <dbReference type="ARBA" id="ARBA00023274"/>
    </source>
</evidence>
<accession>A0A7S0DVQ3</accession>
<dbReference type="SUPFAM" id="SSF57716">
    <property type="entry name" value="Glucocorticoid receptor-like (DNA-binding domain)"/>
    <property type="match status" value="1"/>
</dbReference>
<dbReference type="GO" id="GO:0003735">
    <property type="term" value="F:structural constituent of ribosome"/>
    <property type="evidence" value="ECO:0007669"/>
    <property type="project" value="InterPro"/>
</dbReference>
<feature type="compositionally biased region" description="Basic and acidic residues" evidence="4">
    <location>
        <begin position="93"/>
        <end position="130"/>
    </location>
</feature>
<dbReference type="CDD" id="cd00472">
    <property type="entry name" value="Ribosomal_L24e_L24"/>
    <property type="match status" value="1"/>
</dbReference>
<comment type="similarity">
    <text evidence="1">Belongs to the eukaryotic ribosomal protein eL24 family.</text>
</comment>
<dbReference type="InterPro" id="IPR038630">
    <property type="entry name" value="L24e/L24_sf"/>
</dbReference>
<dbReference type="EMBL" id="HBEO01000194">
    <property type="protein sequence ID" value="CAD8465500.1"/>
    <property type="molecule type" value="Transcribed_RNA"/>
</dbReference>
<evidence type="ECO:0000313" key="6">
    <source>
        <dbReference type="EMBL" id="CAD8465500.1"/>
    </source>
</evidence>
<keyword evidence="3" id="KW-0687">Ribonucleoprotein</keyword>
<dbReference type="Pfam" id="PF01246">
    <property type="entry name" value="Ribosomal_L24e"/>
    <property type="match status" value="1"/>
</dbReference>
<proteinExistence type="inferred from homology"/>
<feature type="region of interest" description="Disordered" evidence="4">
    <location>
        <begin position="93"/>
        <end position="169"/>
    </location>
</feature>
<dbReference type="Gene3D" id="6.10.250.1270">
    <property type="match status" value="1"/>
</dbReference>
<dbReference type="GO" id="GO:0022625">
    <property type="term" value="C:cytosolic large ribosomal subunit"/>
    <property type="evidence" value="ECO:0007669"/>
    <property type="project" value="TreeGrafter"/>
</dbReference>
<reference evidence="6" key="1">
    <citation type="submission" date="2021-01" db="EMBL/GenBank/DDBJ databases">
        <authorList>
            <person name="Corre E."/>
            <person name="Pelletier E."/>
            <person name="Niang G."/>
            <person name="Scheremetjew M."/>
            <person name="Finn R."/>
            <person name="Kale V."/>
            <person name="Holt S."/>
            <person name="Cochrane G."/>
            <person name="Meng A."/>
            <person name="Brown T."/>
            <person name="Cohen L."/>
        </authorList>
    </citation>
    <scope>NUCLEOTIDE SEQUENCE</scope>
    <source>
        <strain evidence="6">CCMP325</strain>
    </source>
</reference>
<sequence>MVVKTETCTFSNFRIYPGHGCLYIRTDGKSFRFINAKNEASFHMKRNPRKLNWTLFYRRLRKKGTQEDQLKKAKKRVISTSVLSRGIQGMSIEELKNKTSEGKERRKAMREATVREAKDAARKKQEEKKKNAPAKKAAPAGNKMDVKGTKGGANLKPARQSAPGKQGAR</sequence>
<dbReference type="GO" id="GO:0003729">
    <property type="term" value="F:mRNA binding"/>
    <property type="evidence" value="ECO:0007669"/>
    <property type="project" value="TreeGrafter"/>
</dbReference>
<dbReference type="GO" id="GO:0002181">
    <property type="term" value="P:cytoplasmic translation"/>
    <property type="evidence" value="ECO:0007669"/>
    <property type="project" value="TreeGrafter"/>
</dbReference>
<dbReference type="InterPro" id="IPR000988">
    <property type="entry name" value="Ribosomal_eL24-rel_N"/>
</dbReference>